<dbReference type="Proteomes" id="UP001449225">
    <property type="component" value="Unassembled WGS sequence"/>
</dbReference>
<dbReference type="InterPro" id="IPR051682">
    <property type="entry name" value="Mito_Persulfide_Diox"/>
</dbReference>
<proteinExistence type="predicted"/>
<dbReference type="InterPro" id="IPR001279">
    <property type="entry name" value="Metallo-B-lactamas"/>
</dbReference>
<evidence type="ECO:0000259" key="2">
    <source>
        <dbReference type="SMART" id="SM00849"/>
    </source>
</evidence>
<feature type="domain" description="Metallo-beta-lactamase" evidence="2">
    <location>
        <begin position="14"/>
        <end position="205"/>
    </location>
</feature>
<comment type="caution">
    <text evidence="3">The sequence shown here is derived from an EMBL/GenBank/DDBJ whole genome shotgun (WGS) entry which is preliminary data.</text>
</comment>
<evidence type="ECO:0000256" key="1">
    <source>
        <dbReference type="ARBA" id="ARBA00022723"/>
    </source>
</evidence>
<dbReference type="RefSeq" id="WP_342854067.1">
    <property type="nucleotide sequence ID" value="NZ_JBBMRA010000004.1"/>
</dbReference>
<dbReference type="PANTHER" id="PTHR43084">
    <property type="entry name" value="PERSULFIDE DIOXYGENASE ETHE1"/>
    <property type="match status" value="1"/>
</dbReference>
<dbReference type="InterPro" id="IPR036866">
    <property type="entry name" value="RibonucZ/Hydroxyglut_hydro"/>
</dbReference>
<accession>A0ABU9TQP0</accession>
<dbReference type="EMBL" id="JBBMRA010000004">
    <property type="protein sequence ID" value="MEM5536035.1"/>
    <property type="molecule type" value="Genomic_DNA"/>
</dbReference>
<evidence type="ECO:0000313" key="3">
    <source>
        <dbReference type="EMBL" id="MEM5536035.1"/>
    </source>
</evidence>
<organism evidence="3 4">
    <name type="scientific">Neptuniibacter pectenicola</name>
    <dbReference type="NCBI Taxonomy" id="1806669"/>
    <lineage>
        <taxon>Bacteria</taxon>
        <taxon>Pseudomonadati</taxon>
        <taxon>Pseudomonadota</taxon>
        <taxon>Gammaproteobacteria</taxon>
        <taxon>Oceanospirillales</taxon>
        <taxon>Oceanospirillaceae</taxon>
        <taxon>Neptuniibacter</taxon>
    </lineage>
</organism>
<dbReference type="SMART" id="SM00849">
    <property type="entry name" value="Lactamase_B"/>
    <property type="match status" value="1"/>
</dbReference>
<name>A0ABU9TQP0_9GAMM</name>
<reference evidence="3 4" key="1">
    <citation type="submission" date="2024-03" db="EMBL/GenBank/DDBJ databases">
        <title>Community enrichment and isolation of bacterial strains for fucoidan degradation.</title>
        <authorList>
            <person name="Sichert A."/>
        </authorList>
    </citation>
    <scope>NUCLEOTIDE SEQUENCE [LARGE SCALE GENOMIC DNA]</scope>
    <source>
        <strain evidence="3 4">AS76</strain>
    </source>
</reference>
<sequence>MQPIVETFFESATSTFSYVVHTGQGSPCAVIDSVLSYTANSGKTNTDAADKIIAFIQQMELNVEWILETHIHADHLSAATYIKSKVGGRIAVSQQVTKVIHTFAALFNLTDTAEALTAQFDYLFDEDETFRIGPILCTALYSPGHTPADLAYIVGEKMIFVGDTLFMPDVGTARCDFPGGSAETLYASIRRILTYSDDTQLMMCHDYPPISRTHQSVTTIAEQRKYNIHINDKVDQAAFIRARNRRDKTLEAPQLLFPSVQVNIRAGELPKAESNGMQYLKIPLNFL</sequence>
<dbReference type="InterPro" id="IPR044528">
    <property type="entry name" value="POD-like_MBL-fold"/>
</dbReference>
<dbReference type="Gene3D" id="3.60.15.10">
    <property type="entry name" value="Ribonuclease Z/Hydroxyacylglutathione hydrolase-like"/>
    <property type="match status" value="1"/>
</dbReference>
<gene>
    <name evidence="3" type="ORF">WNY58_06485</name>
</gene>
<keyword evidence="4" id="KW-1185">Reference proteome</keyword>
<evidence type="ECO:0000313" key="4">
    <source>
        <dbReference type="Proteomes" id="UP001449225"/>
    </source>
</evidence>
<dbReference type="SUPFAM" id="SSF56281">
    <property type="entry name" value="Metallo-hydrolase/oxidoreductase"/>
    <property type="match status" value="1"/>
</dbReference>
<dbReference type="CDD" id="cd07724">
    <property type="entry name" value="POD-like_MBL-fold"/>
    <property type="match status" value="1"/>
</dbReference>
<protein>
    <submittedName>
        <fullName evidence="3">MBL fold metallo-hydrolase</fullName>
    </submittedName>
</protein>
<keyword evidence="1" id="KW-0479">Metal-binding</keyword>
<dbReference type="Pfam" id="PF00753">
    <property type="entry name" value="Lactamase_B"/>
    <property type="match status" value="1"/>
</dbReference>
<dbReference type="PANTHER" id="PTHR43084:SF1">
    <property type="entry name" value="PERSULFIDE DIOXYGENASE ETHE1, MITOCHONDRIAL"/>
    <property type="match status" value="1"/>
</dbReference>